<evidence type="ECO:0000313" key="1">
    <source>
        <dbReference type="EMBL" id="JAH69030.1"/>
    </source>
</evidence>
<organism evidence="1">
    <name type="scientific">Anguilla anguilla</name>
    <name type="common">European freshwater eel</name>
    <name type="synonym">Muraena anguilla</name>
    <dbReference type="NCBI Taxonomy" id="7936"/>
    <lineage>
        <taxon>Eukaryota</taxon>
        <taxon>Metazoa</taxon>
        <taxon>Chordata</taxon>
        <taxon>Craniata</taxon>
        <taxon>Vertebrata</taxon>
        <taxon>Euteleostomi</taxon>
        <taxon>Actinopterygii</taxon>
        <taxon>Neopterygii</taxon>
        <taxon>Teleostei</taxon>
        <taxon>Anguilliformes</taxon>
        <taxon>Anguillidae</taxon>
        <taxon>Anguilla</taxon>
    </lineage>
</organism>
<reference evidence="1" key="1">
    <citation type="submission" date="2014-11" db="EMBL/GenBank/DDBJ databases">
        <authorList>
            <person name="Amaro Gonzalez C."/>
        </authorList>
    </citation>
    <scope>NUCLEOTIDE SEQUENCE</scope>
</reference>
<dbReference type="EMBL" id="GBXM01039547">
    <property type="protein sequence ID" value="JAH69030.1"/>
    <property type="molecule type" value="Transcribed_RNA"/>
</dbReference>
<sequence length="33" mass="3943">MKMLNKSSYILCSKLSQQSHFQTHKFYMQSCTL</sequence>
<dbReference type="AlphaFoldDB" id="A0A0E9UV06"/>
<proteinExistence type="predicted"/>
<accession>A0A0E9UV06</accession>
<name>A0A0E9UV06_ANGAN</name>
<reference evidence="1" key="2">
    <citation type="journal article" date="2015" name="Fish Shellfish Immunol.">
        <title>Early steps in the European eel (Anguilla anguilla)-Vibrio vulnificus interaction in the gills: Role of the RtxA13 toxin.</title>
        <authorList>
            <person name="Callol A."/>
            <person name="Pajuelo D."/>
            <person name="Ebbesson L."/>
            <person name="Teles M."/>
            <person name="MacKenzie S."/>
            <person name="Amaro C."/>
        </authorList>
    </citation>
    <scope>NUCLEOTIDE SEQUENCE</scope>
</reference>
<protein>
    <submittedName>
        <fullName evidence="1">Uncharacterized protein</fullName>
    </submittedName>
</protein>